<dbReference type="InterPro" id="IPR036291">
    <property type="entry name" value="NAD(P)-bd_dom_sf"/>
</dbReference>
<dbReference type="Proteomes" id="UP000610960">
    <property type="component" value="Unassembled WGS sequence"/>
</dbReference>
<dbReference type="AlphaFoldDB" id="A0A830GWM0"/>
<dbReference type="Pfam" id="PF01408">
    <property type="entry name" value="GFO_IDH_MocA"/>
    <property type="match status" value="1"/>
</dbReference>
<dbReference type="Gene3D" id="3.30.360.10">
    <property type="entry name" value="Dihydrodipicolinate Reductase, domain 2"/>
    <property type="match status" value="1"/>
</dbReference>
<dbReference type="SUPFAM" id="SSF55347">
    <property type="entry name" value="Glyceraldehyde-3-phosphate dehydrogenase-like, C-terminal domain"/>
    <property type="match status" value="1"/>
</dbReference>
<evidence type="ECO:0000313" key="3">
    <source>
        <dbReference type="Proteomes" id="UP000610960"/>
    </source>
</evidence>
<dbReference type="RefSeq" id="WP_188596788.1">
    <property type="nucleotide sequence ID" value="NZ_BMNL01000003.1"/>
</dbReference>
<dbReference type="InterPro" id="IPR000683">
    <property type="entry name" value="Gfo/Idh/MocA-like_OxRdtase_N"/>
</dbReference>
<gene>
    <name evidence="2" type="ORF">GCM10007981_15160</name>
</gene>
<reference evidence="2" key="1">
    <citation type="journal article" date="2014" name="Int. J. Syst. Evol. Microbiol.">
        <title>Complete genome sequence of Corynebacterium casei LMG S-19264T (=DSM 44701T), isolated from a smear-ripened cheese.</title>
        <authorList>
            <consortium name="US DOE Joint Genome Institute (JGI-PGF)"/>
            <person name="Walter F."/>
            <person name="Albersmeier A."/>
            <person name="Kalinowski J."/>
            <person name="Ruckert C."/>
        </authorList>
    </citation>
    <scope>NUCLEOTIDE SEQUENCE</scope>
    <source>
        <strain evidence="2">JCM 10088</strain>
    </source>
</reference>
<evidence type="ECO:0000259" key="1">
    <source>
        <dbReference type="Pfam" id="PF01408"/>
    </source>
</evidence>
<name>A0A830GWM0_9CREN</name>
<dbReference type="PANTHER" id="PTHR43377">
    <property type="entry name" value="BILIVERDIN REDUCTASE A"/>
    <property type="match status" value="1"/>
</dbReference>
<dbReference type="SUPFAM" id="SSF51735">
    <property type="entry name" value="NAD(P)-binding Rossmann-fold domains"/>
    <property type="match status" value="1"/>
</dbReference>
<dbReference type="GO" id="GO:0000166">
    <property type="term" value="F:nucleotide binding"/>
    <property type="evidence" value="ECO:0007669"/>
    <property type="project" value="InterPro"/>
</dbReference>
<evidence type="ECO:0000313" key="2">
    <source>
        <dbReference type="EMBL" id="GGP21816.1"/>
    </source>
</evidence>
<comment type="caution">
    <text evidence="2">The sequence shown here is derived from an EMBL/GenBank/DDBJ whole genome shotgun (WGS) entry which is preliminary data.</text>
</comment>
<sequence>MKVAIVGVGRMGQYHLSAVNKLRKDEEIEEVGVFDVVEDKAKEASAMYGATHLKSLDEIASFKPDLTIIATPSLTHYELSHKLLDVSNLLVEKPVIVDVRDGIELLNKSKKSGHILIPAHIERFNPLIEYMTTIKDIHHIDVKRLSNLNRDYSVYVNVIFDLVLHDLDAVIWSMKPTYVSLKSLNIERNGVIVSSIVSLDLDNYATAVIHASWISPIKLRQYSIIKNQGSACMMDLINGRTDCEGYAARTVDQLLEEDRNAIRAVKGKERPKTTLEEAIRLQRVMDSIMRGSGSVSI</sequence>
<organism evidence="2 3">
    <name type="scientific">Thermocladium modestius</name>
    <dbReference type="NCBI Taxonomy" id="62609"/>
    <lineage>
        <taxon>Archaea</taxon>
        <taxon>Thermoproteota</taxon>
        <taxon>Thermoprotei</taxon>
        <taxon>Thermoproteales</taxon>
        <taxon>Thermoproteaceae</taxon>
        <taxon>Thermocladium</taxon>
    </lineage>
</organism>
<dbReference type="Gene3D" id="3.40.50.720">
    <property type="entry name" value="NAD(P)-binding Rossmann-like Domain"/>
    <property type="match status" value="1"/>
</dbReference>
<dbReference type="OrthoDB" id="25239at2157"/>
<protein>
    <recommendedName>
        <fullName evidence="1">Gfo/Idh/MocA-like oxidoreductase N-terminal domain-containing protein</fullName>
    </recommendedName>
</protein>
<reference evidence="2" key="2">
    <citation type="submission" date="2020-09" db="EMBL/GenBank/DDBJ databases">
        <authorList>
            <person name="Sun Q."/>
            <person name="Ohkuma M."/>
        </authorList>
    </citation>
    <scope>NUCLEOTIDE SEQUENCE</scope>
    <source>
        <strain evidence="2">JCM 10088</strain>
    </source>
</reference>
<keyword evidence="3" id="KW-1185">Reference proteome</keyword>
<accession>A0A830GWM0</accession>
<dbReference type="EMBL" id="BMNL01000003">
    <property type="protein sequence ID" value="GGP21816.1"/>
    <property type="molecule type" value="Genomic_DNA"/>
</dbReference>
<proteinExistence type="predicted"/>
<dbReference type="InterPro" id="IPR051450">
    <property type="entry name" value="Gfo/Idh/MocA_Oxidoreductases"/>
</dbReference>
<feature type="domain" description="Gfo/Idh/MocA-like oxidoreductase N-terminal" evidence="1">
    <location>
        <begin position="1"/>
        <end position="119"/>
    </location>
</feature>
<dbReference type="PANTHER" id="PTHR43377:SF1">
    <property type="entry name" value="BILIVERDIN REDUCTASE A"/>
    <property type="match status" value="1"/>
</dbReference>